<organism evidence="1 2">
    <name type="scientific">Chilo suppressalis</name>
    <name type="common">Asiatic rice borer moth</name>
    <dbReference type="NCBI Taxonomy" id="168631"/>
    <lineage>
        <taxon>Eukaryota</taxon>
        <taxon>Metazoa</taxon>
        <taxon>Ecdysozoa</taxon>
        <taxon>Arthropoda</taxon>
        <taxon>Hexapoda</taxon>
        <taxon>Insecta</taxon>
        <taxon>Pterygota</taxon>
        <taxon>Neoptera</taxon>
        <taxon>Endopterygota</taxon>
        <taxon>Lepidoptera</taxon>
        <taxon>Glossata</taxon>
        <taxon>Ditrysia</taxon>
        <taxon>Pyraloidea</taxon>
        <taxon>Crambidae</taxon>
        <taxon>Crambinae</taxon>
        <taxon>Chilo</taxon>
    </lineage>
</organism>
<evidence type="ECO:0000313" key="1">
    <source>
        <dbReference type="EMBL" id="CAH0402207.1"/>
    </source>
</evidence>
<proteinExistence type="predicted"/>
<reference evidence="1" key="1">
    <citation type="submission" date="2021-12" db="EMBL/GenBank/DDBJ databases">
        <authorList>
            <person name="King R."/>
        </authorList>
    </citation>
    <scope>NUCLEOTIDE SEQUENCE</scope>
</reference>
<name>A0ABN8B7E1_CHISP</name>
<keyword evidence="2" id="KW-1185">Reference proteome</keyword>
<dbReference type="Proteomes" id="UP001153292">
    <property type="component" value="Chromosome 2"/>
</dbReference>
<dbReference type="EMBL" id="OU963895">
    <property type="protein sequence ID" value="CAH0402207.1"/>
    <property type="molecule type" value="Genomic_DNA"/>
</dbReference>
<accession>A0ABN8B7E1</accession>
<evidence type="ECO:0000313" key="2">
    <source>
        <dbReference type="Proteomes" id="UP001153292"/>
    </source>
</evidence>
<sequence length="121" mass="13429">MCRSCSILPRTSSGAVVLSVNNEATIECVRAERSGACSRCWPARRLDRHGYIDMGTHTMTPLDPWQELGPLPPGPERSCFLPPAPPHYHRRLISPLSGKLHMQAHTALCMRCDKRGKSLPV</sequence>
<gene>
    <name evidence="1" type="ORF">CHILSU_LOCUS5446</name>
</gene>
<protein>
    <submittedName>
        <fullName evidence="1">Uncharacterized protein</fullName>
    </submittedName>
</protein>